<dbReference type="PROSITE" id="PS50096">
    <property type="entry name" value="IQ"/>
    <property type="match status" value="1"/>
</dbReference>
<dbReference type="PANTHER" id="PTHR33504">
    <property type="entry name" value="NADH DEHYDROGENASE (UBIQUINONE) 1 BETA SUBCOMPLEX, 4"/>
    <property type="match status" value="1"/>
</dbReference>
<gene>
    <name evidence="3" type="ORF">C9374_003404</name>
</gene>
<dbReference type="InterPro" id="IPR000048">
    <property type="entry name" value="IQ_motif_EF-hand-BS"/>
</dbReference>
<comment type="caution">
    <text evidence="3">The sequence shown here is derived from an EMBL/GenBank/DDBJ whole genome shotgun (WGS) entry which is preliminary data.</text>
</comment>
<feature type="coiled-coil region" evidence="1">
    <location>
        <begin position="651"/>
        <end position="726"/>
    </location>
</feature>
<dbReference type="GeneID" id="68095859"/>
<feature type="compositionally biased region" description="Basic and acidic residues" evidence="2">
    <location>
        <begin position="544"/>
        <end position="553"/>
    </location>
</feature>
<protein>
    <recommendedName>
        <fullName evidence="5">IQ calmodulin-binding motif family protein</fullName>
    </recommendedName>
</protein>
<feature type="compositionally biased region" description="Polar residues" evidence="2">
    <location>
        <begin position="15"/>
        <end position="62"/>
    </location>
</feature>
<feature type="region of interest" description="Disordered" evidence="2">
    <location>
        <begin position="1"/>
        <end position="62"/>
    </location>
</feature>
<evidence type="ECO:0000313" key="3">
    <source>
        <dbReference type="EMBL" id="KAG2385589.1"/>
    </source>
</evidence>
<keyword evidence="1" id="KW-0175">Coiled coil</keyword>
<proteinExistence type="predicted"/>
<feature type="region of interest" description="Disordered" evidence="2">
    <location>
        <begin position="544"/>
        <end position="563"/>
    </location>
</feature>
<dbReference type="RefSeq" id="XP_044549582.1">
    <property type="nucleotide sequence ID" value="XM_044692929.1"/>
</dbReference>
<evidence type="ECO:0000256" key="1">
    <source>
        <dbReference type="SAM" id="Coils"/>
    </source>
</evidence>
<evidence type="ECO:0000313" key="4">
    <source>
        <dbReference type="Proteomes" id="UP000816034"/>
    </source>
</evidence>
<dbReference type="Proteomes" id="UP000816034">
    <property type="component" value="Unassembled WGS sequence"/>
</dbReference>
<organism evidence="3 4">
    <name type="scientific">Naegleria lovaniensis</name>
    <name type="common">Amoeba</name>
    <dbReference type="NCBI Taxonomy" id="51637"/>
    <lineage>
        <taxon>Eukaryota</taxon>
        <taxon>Discoba</taxon>
        <taxon>Heterolobosea</taxon>
        <taxon>Tetramitia</taxon>
        <taxon>Eutetramitia</taxon>
        <taxon>Vahlkampfiidae</taxon>
        <taxon>Naegleria</taxon>
    </lineage>
</organism>
<accession>A0AA88GT06</accession>
<keyword evidence="4" id="KW-1185">Reference proteome</keyword>
<evidence type="ECO:0000256" key="2">
    <source>
        <dbReference type="SAM" id="MobiDB-lite"/>
    </source>
</evidence>
<name>A0AA88GT06_NAELO</name>
<dbReference type="AlphaFoldDB" id="A0AA88GT06"/>
<reference evidence="3 4" key="1">
    <citation type="journal article" date="2018" name="BMC Genomics">
        <title>The genome of Naegleria lovaniensis, the basis for a comparative approach to unravel pathogenicity factors of the human pathogenic amoeba N. fowleri.</title>
        <authorList>
            <person name="Liechti N."/>
            <person name="Schurch N."/>
            <person name="Bruggmann R."/>
            <person name="Wittwer M."/>
        </authorList>
    </citation>
    <scope>NUCLEOTIDE SEQUENCE [LARGE SCALE GENOMIC DNA]</scope>
    <source>
        <strain evidence="3 4">ATCC 30569</strain>
    </source>
</reference>
<sequence>MEIPSSDPTGLVVANYNSHSGRVTSASPTQSRPVPDSSTVPSIQENEIQPKNQVPSSVVSTPKSNLSVMNACSNINIGNELTGSFQNNNTSSSTISLTKPLKNPSSPQKLPINISASIIEAKQKRSKKPRNVLLKYNLRSSKSKRKYFIRNIEFHPLMAFISAAVEIQRVVKGFLSRRGFYSKRIHELRLAKKLELEEQRRDYDQAFENATKALISPNSRKNEDNLRNFMSTYIPILQAKFHQIIAIWKYSNNEALRNRLTHIAATVIQSRYRLYRRRLFEKTGSTQVFFRKYKMYFYDRKSHAAFIIQKWWRNCINKQIFQFYKQLIVFKERSHPYDILKAINPSEAPLLDPAIGAFMRFRLGGSQFPPVIYYKIFLKQSVIDINAFAPRNYASRDVNNLSIQPVSFGNHRDLLSKQWDFEDWYQREERNAWRPVATTLLVHEEMLLDQQFHTCSNFLLDRVKKEVRQAKHRFSTLTLLPSTTYKVLQSAKSEQEAIDKLLPYHFMPSKRKENLLKKKRKKRLEWLIKLKKVDMIKMQAKTNNNEETHHTLDETPISEDNDVRSAQSDLRILALTMKEKDMLAELEEIELFGDVAYVDDEMDDLLKWCDDLDFYKYAEDWHSLATTLSSDQPRRHHMPQNTHMKVDTPEIEQYQHEMLLTQEKLQAHDNTPFIRPSTPSSEYMTITSSEYEEISKTLQAQRDDIQKQAEEASAKLQKTIAESIENKQKMLDQSNKE</sequence>
<dbReference type="Pfam" id="PF00612">
    <property type="entry name" value="IQ"/>
    <property type="match status" value="1"/>
</dbReference>
<dbReference type="PANTHER" id="PTHR33504:SF2">
    <property type="entry name" value="PROTEIN MFI"/>
    <property type="match status" value="1"/>
</dbReference>
<dbReference type="EMBL" id="PYSW02000018">
    <property type="protein sequence ID" value="KAG2385589.1"/>
    <property type="molecule type" value="Genomic_DNA"/>
</dbReference>
<evidence type="ECO:0008006" key="5">
    <source>
        <dbReference type="Google" id="ProtNLM"/>
    </source>
</evidence>